<evidence type="ECO:0000313" key="1">
    <source>
        <dbReference type="EMBL" id="RBI86658.1"/>
    </source>
</evidence>
<proteinExistence type="predicted"/>
<organism evidence="1 2">
    <name type="scientific">Rhodosalinus halophilus</name>
    <dbReference type="NCBI Taxonomy" id="2259333"/>
    <lineage>
        <taxon>Bacteria</taxon>
        <taxon>Pseudomonadati</taxon>
        <taxon>Pseudomonadota</taxon>
        <taxon>Alphaproteobacteria</taxon>
        <taxon>Rhodobacterales</taxon>
        <taxon>Paracoccaceae</taxon>
        <taxon>Rhodosalinus</taxon>
    </lineage>
</organism>
<dbReference type="Pfam" id="PF06314">
    <property type="entry name" value="ADC"/>
    <property type="match status" value="1"/>
</dbReference>
<accession>A0A365UC97</accession>
<dbReference type="GO" id="GO:0016829">
    <property type="term" value="F:lyase activity"/>
    <property type="evidence" value="ECO:0007669"/>
    <property type="project" value="InterPro"/>
</dbReference>
<reference evidence="1 2" key="1">
    <citation type="submission" date="2018-07" db="EMBL/GenBank/DDBJ databases">
        <title>Rhodosalinus sp. strain E84T genomic sequence and assembly.</title>
        <authorList>
            <person name="Liu Z.-W."/>
            <person name="Lu D.-C."/>
        </authorList>
    </citation>
    <scope>NUCLEOTIDE SEQUENCE [LARGE SCALE GENOMIC DNA]</scope>
    <source>
        <strain evidence="1 2">E84</strain>
    </source>
</reference>
<protein>
    <recommendedName>
        <fullName evidence="3">Acetoacetate decarboxylase</fullName>
    </recommendedName>
</protein>
<gene>
    <name evidence="1" type="ORF">DRV85_04290</name>
</gene>
<evidence type="ECO:0008006" key="3">
    <source>
        <dbReference type="Google" id="ProtNLM"/>
    </source>
</evidence>
<dbReference type="Proteomes" id="UP000253370">
    <property type="component" value="Unassembled WGS sequence"/>
</dbReference>
<dbReference type="AlphaFoldDB" id="A0A365UC97"/>
<evidence type="ECO:0000313" key="2">
    <source>
        <dbReference type="Proteomes" id="UP000253370"/>
    </source>
</evidence>
<keyword evidence="2" id="KW-1185">Reference proteome</keyword>
<dbReference type="EMBL" id="QNTQ01000004">
    <property type="protein sequence ID" value="RBI86658.1"/>
    <property type="molecule type" value="Genomic_DNA"/>
</dbReference>
<comment type="caution">
    <text evidence="1">The sequence shown here is derived from an EMBL/GenBank/DDBJ whole genome shotgun (WGS) entry which is preliminary data.</text>
</comment>
<dbReference type="InterPro" id="IPR010451">
    <property type="entry name" value="Acetoacetate_decarboxylase"/>
</dbReference>
<name>A0A365UC97_9RHOB</name>
<sequence>MLGIDGGRADGAKLRRRAATPCVRAARGILARKPVRSGRSGVTFGFDQAGLPWTEGRLYPPFPHVYREVEDMVVGFEARAERVAPFLPEGVVPSGDPVACQAKFRWTPFSVHGPYHEAYVTATVRHAGEDYRFLLMAYVDNDSAFAAGRELWGAPKKMARMTRSWGETGGFHTEGMRATVERPAQQTLMQLGMTIDAPLPEPEAPGLPTLLLKLVPDADGATPVLAQLVRIDGHARICRGADGTPMLFTGRPSLSFPAMSASDPLYLLRPERLTGASFARVDFEHGPGRVVHDYLA</sequence>
<dbReference type="Gene3D" id="2.40.400.10">
    <property type="entry name" value="Acetoacetate decarboxylase-like"/>
    <property type="match status" value="1"/>
</dbReference>
<dbReference type="InterPro" id="IPR023375">
    <property type="entry name" value="ADC_dom_sf"/>
</dbReference>
<dbReference type="SUPFAM" id="SSF160104">
    <property type="entry name" value="Acetoacetate decarboxylase-like"/>
    <property type="match status" value="1"/>
</dbReference>